<sequence>MVQSSSENDSGLKHEAEHPEVGHLVVGALVIISKANPAVVIVENVPTAAVSETASILRNQLRDMGYDIHERVLSGREWGAFEHRDRWCMVAVTEGLEIDLDELLPPETHPRKLGEILENVPADDPRFKEYRYLKDKLERDQAEGKGFAFKVVTPESTSTGVLNKLLWKAQSTGTYVASPDDPDKMRLLTPREHASVKGVPHQLIDGLSNTIAHEMLGQGVLYEPFQDLGHHVGNSLQRLVGRAGVALENRADLSAAAGELQVPVPDGYKAALRAMKDQAAAACMQLEDRTAGKAELADAQRRMSLYPTECLRIAKVVMRSTDATIPDLTEERLARLLGIA</sequence>
<accession>A0AAD2BUV4</accession>
<keyword evidence="2" id="KW-0808">Transferase</keyword>
<comment type="caution">
    <text evidence="5">The sequence shown here is derived from an EMBL/GenBank/DDBJ whole genome shotgun (WGS) entry which is preliminary data.</text>
</comment>
<evidence type="ECO:0000256" key="3">
    <source>
        <dbReference type="ARBA" id="ARBA00022747"/>
    </source>
</evidence>
<dbReference type="RefSeq" id="WP_316685543.1">
    <property type="nucleotide sequence ID" value="NZ_CATZAZ010000017.1"/>
</dbReference>
<dbReference type="Gene3D" id="3.90.120.10">
    <property type="entry name" value="DNA Methylase, subunit A, domain 2"/>
    <property type="match status" value="1"/>
</dbReference>
<dbReference type="Pfam" id="PF00145">
    <property type="entry name" value="DNA_methylase"/>
    <property type="match status" value="1"/>
</dbReference>
<dbReference type="EMBL" id="CATZAZ010000017">
    <property type="protein sequence ID" value="CAJ0807787.1"/>
    <property type="molecule type" value="Genomic_DNA"/>
</dbReference>
<dbReference type="GO" id="GO:0009307">
    <property type="term" value="P:DNA restriction-modification system"/>
    <property type="evidence" value="ECO:0007669"/>
    <property type="project" value="UniProtKB-KW"/>
</dbReference>
<evidence type="ECO:0000256" key="2">
    <source>
        <dbReference type="ARBA" id="ARBA00022679"/>
    </source>
</evidence>
<dbReference type="Gene3D" id="3.40.50.150">
    <property type="entry name" value="Vaccinia Virus protein VP39"/>
    <property type="match status" value="1"/>
</dbReference>
<keyword evidence="1" id="KW-0489">Methyltransferase</keyword>
<gene>
    <name evidence="5" type="ORF">R77560_04626</name>
</gene>
<organism evidence="5 6">
    <name type="scientific">Ralstonia thomasii</name>
    <dbReference type="NCBI Taxonomy" id="3058596"/>
    <lineage>
        <taxon>Bacteria</taxon>
        <taxon>Pseudomonadati</taxon>
        <taxon>Pseudomonadota</taxon>
        <taxon>Betaproteobacteria</taxon>
        <taxon>Burkholderiales</taxon>
        <taxon>Burkholderiaceae</taxon>
        <taxon>Ralstonia</taxon>
    </lineage>
</organism>
<protein>
    <recommendedName>
        <fullName evidence="7">DNA (cytosine-5-)-methyltransferase</fullName>
    </recommendedName>
</protein>
<name>A0AAD2BUV4_9RALS</name>
<evidence type="ECO:0008006" key="7">
    <source>
        <dbReference type="Google" id="ProtNLM"/>
    </source>
</evidence>
<keyword evidence="3" id="KW-0680">Restriction system</keyword>
<comment type="catalytic activity">
    <reaction evidence="4">
        <text>a 2'-deoxycytidine in DNA + S-adenosyl-L-methionine = a 5-methyl-2'-deoxycytidine in DNA + S-adenosyl-L-homocysteine + H(+)</text>
        <dbReference type="Rhea" id="RHEA:13681"/>
        <dbReference type="Rhea" id="RHEA-COMP:11369"/>
        <dbReference type="Rhea" id="RHEA-COMP:11370"/>
        <dbReference type="ChEBI" id="CHEBI:15378"/>
        <dbReference type="ChEBI" id="CHEBI:57856"/>
        <dbReference type="ChEBI" id="CHEBI:59789"/>
        <dbReference type="ChEBI" id="CHEBI:85452"/>
        <dbReference type="ChEBI" id="CHEBI:85454"/>
        <dbReference type="EC" id="2.1.1.37"/>
    </reaction>
</comment>
<dbReference type="GO" id="GO:0032259">
    <property type="term" value="P:methylation"/>
    <property type="evidence" value="ECO:0007669"/>
    <property type="project" value="UniProtKB-KW"/>
</dbReference>
<proteinExistence type="predicted"/>
<evidence type="ECO:0000313" key="6">
    <source>
        <dbReference type="Proteomes" id="UP001189756"/>
    </source>
</evidence>
<dbReference type="InterPro" id="IPR001525">
    <property type="entry name" value="C5_MeTfrase"/>
</dbReference>
<dbReference type="InterPro" id="IPR029063">
    <property type="entry name" value="SAM-dependent_MTases_sf"/>
</dbReference>
<evidence type="ECO:0000313" key="5">
    <source>
        <dbReference type="EMBL" id="CAJ0807787.1"/>
    </source>
</evidence>
<dbReference type="GO" id="GO:0003886">
    <property type="term" value="F:DNA (cytosine-5-)-methyltransferase activity"/>
    <property type="evidence" value="ECO:0007669"/>
    <property type="project" value="UniProtKB-EC"/>
</dbReference>
<dbReference type="AlphaFoldDB" id="A0AAD2BUV4"/>
<reference evidence="5" key="1">
    <citation type="submission" date="2023-07" db="EMBL/GenBank/DDBJ databases">
        <authorList>
            <person name="Peeters C."/>
        </authorList>
    </citation>
    <scope>NUCLEOTIDE SEQUENCE</scope>
    <source>
        <strain evidence="5">R-77560</strain>
    </source>
</reference>
<dbReference type="SUPFAM" id="SSF53335">
    <property type="entry name" value="S-adenosyl-L-methionine-dependent methyltransferases"/>
    <property type="match status" value="1"/>
</dbReference>
<evidence type="ECO:0000256" key="1">
    <source>
        <dbReference type="ARBA" id="ARBA00022603"/>
    </source>
</evidence>
<evidence type="ECO:0000256" key="4">
    <source>
        <dbReference type="ARBA" id="ARBA00047422"/>
    </source>
</evidence>
<dbReference type="Proteomes" id="UP001189756">
    <property type="component" value="Unassembled WGS sequence"/>
</dbReference>